<dbReference type="SUPFAM" id="SSF56436">
    <property type="entry name" value="C-type lectin-like"/>
    <property type="match status" value="1"/>
</dbReference>
<keyword evidence="3" id="KW-1185">Reference proteome</keyword>
<dbReference type="AlphaFoldDB" id="A0A4E0R7P4"/>
<proteinExistence type="predicted"/>
<gene>
    <name evidence="2" type="ORF">D915_006226</name>
</gene>
<protein>
    <recommendedName>
        <fullName evidence="4">Apple domain-containing protein</fullName>
    </recommendedName>
</protein>
<reference evidence="2" key="1">
    <citation type="submission" date="2019-03" db="EMBL/GenBank/DDBJ databases">
        <title>Improved annotation for the trematode Fasciola hepatica.</title>
        <authorList>
            <person name="Choi Y.-J."/>
            <person name="Martin J."/>
            <person name="Mitreva M."/>
        </authorList>
    </citation>
    <scope>NUCLEOTIDE SEQUENCE [LARGE SCALE GENOMIC DNA]</scope>
</reference>
<organism evidence="2 3">
    <name type="scientific">Fasciola hepatica</name>
    <name type="common">Liver fluke</name>
    <dbReference type="NCBI Taxonomy" id="6192"/>
    <lineage>
        <taxon>Eukaryota</taxon>
        <taxon>Metazoa</taxon>
        <taxon>Spiralia</taxon>
        <taxon>Lophotrochozoa</taxon>
        <taxon>Platyhelminthes</taxon>
        <taxon>Trematoda</taxon>
        <taxon>Digenea</taxon>
        <taxon>Plagiorchiida</taxon>
        <taxon>Echinostomata</taxon>
        <taxon>Echinostomatoidea</taxon>
        <taxon>Fasciolidae</taxon>
        <taxon>Fasciola</taxon>
    </lineage>
</organism>
<evidence type="ECO:0000313" key="3">
    <source>
        <dbReference type="Proteomes" id="UP000230066"/>
    </source>
</evidence>
<dbReference type="EMBL" id="JXXN02002439">
    <property type="protein sequence ID" value="THD22926.1"/>
    <property type="molecule type" value="Genomic_DNA"/>
</dbReference>
<feature type="signal peptide" evidence="1">
    <location>
        <begin position="1"/>
        <end position="22"/>
    </location>
</feature>
<feature type="chain" id="PRO_5020029358" description="Apple domain-containing protein" evidence="1">
    <location>
        <begin position="23"/>
        <end position="256"/>
    </location>
</feature>
<accession>A0A4E0R7P4</accession>
<evidence type="ECO:0008006" key="4">
    <source>
        <dbReference type="Google" id="ProtNLM"/>
    </source>
</evidence>
<dbReference type="Proteomes" id="UP000230066">
    <property type="component" value="Unassembled WGS sequence"/>
</dbReference>
<sequence>MLPTTITDLFIILSICTQFSLSACPSNLTEVAAGICMLAIPHEGTYCEAHALCETEGEVRGLRLILPGINAPLIPSIVPSNSVVFTGTSKLLNQSTNLREGWRHGDPGWSWYTTSANDTSIPWLVGEPNSFQALVALYFQRVLWDDFQFTFQSTHVVCEMSTYQLNGSMEVFKRNWPYPISSMFLSNSESVGCFDFAAETTMVACAFRCKCRTVCRSFYHNAQAGLCGLSLYVDSLLPANMSKITGTWMRFGRPNG</sequence>
<dbReference type="InterPro" id="IPR016187">
    <property type="entry name" value="CTDL_fold"/>
</dbReference>
<comment type="caution">
    <text evidence="2">The sequence shown here is derived from an EMBL/GenBank/DDBJ whole genome shotgun (WGS) entry which is preliminary data.</text>
</comment>
<keyword evidence="1" id="KW-0732">Signal</keyword>
<name>A0A4E0R7P4_FASHE</name>
<evidence type="ECO:0000313" key="2">
    <source>
        <dbReference type="EMBL" id="THD22926.1"/>
    </source>
</evidence>
<evidence type="ECO:0000256" key="1">
    <source>
        <dbReference type="SAM" id="SignalP"/>
    </source>
</evidence>